<keyword evidence="2" id="KW-1185">Reference proteome</keyword>
<evidence type="ECO:0000313" key="1">
    <source>
        <dbReference type="EMBL" id="KAK3881233.1"/>
    </source>
</evidence>
<dbReference type="PANTHER" id="PTHR46704">
    <property type="entry name" value="CXC DOMAIN-CONTAINING PROTEIN-RELATED"/>
    <property type="match status" value="1"/>
</dbReference>
<dbReference type="Proteomes" id="UP001286313">
    <property type="component" value="Unassembled WGS sequence"/>
</dbReference>
<reference evidence="1" key="1">
    <citation type="submission" date="2023-10" db="EMBL/GenBank/DDBJ databases">
        <title>Genome assemblies of two species of porcelain crab, Petrolisthes cinctipes and Petrolisthes manimaculis (Anomura: Porcellanidae).</title>
        <authorList>
            <person name="Angst P."/>
        </authorList>
    </citation>
    <scope>NUCLEOTIDE SEQUENCE</scope>
    <source>
        <strain evidence="1">PB745_01</strain>
        <tissue evidence="1">Gill</tissue>
    </source>
</reference>
<organism evidence="1 2">
    <name type="scientific">Petrolisthes cinctipes</name>
    <name type="common">Flat porcelain crab</name>
    <dbReference type="NCBI Taxonomy" id="88211"/>
    <lineage>
        <taxon>Eukaryota</taxon>
        <taxon>Metazoa</taxon>
        <taxon>Ecdysozoa</taxon>
        <taxon>Arthropoda</taxon>
        <taxon>Crustacea</taxon>
        <taxon>Multicrustacea</taxon>
        <taxon>Malacostraca</taxon>
        <taxon>Eumalacostraca</taxon>
        <taxon>Eucarida</taxon>
        <taxon>Decapoda</taxon>
        <taxon>Pleocyemata</taxon>
        <taxon>Anomura</taxon>
        <taxon>Galatheoidea</taxon>
        <taxon>Porcellanidae</taxon>
        <taxon>Petrolisthes</taxon>
    </lineage>
</organism>
<dbReference type="EMBL" id="JAWQEG010001243">
    <property type="protein sequence ID" value="KAK3881233.1"/>
    <property type="molecule type" value="Genomic_DNA"/>
</dbReference>
<comment type="caution">
    <text evidence="1">The sequence shown here is derived from an EMBL/GenBank/DDBJ whole genome shotgun (WGS) entry which is preliminary data.</text>
</comment>
<name>A0AAE1FV43_PETCI</name>
<dbReference type="AlphaFoldDB" id="A0AAE1FV43"/>
<accession>A0AAE1FV43</accession>
<gene>
    <name evidence="1" type="ORF">Pcinc_014315</name>
</gene>
<dbReference type="PANTHER" id="PTHR46704:SF1">
    <property type="entry name" value="TELOMERE LENGTH REGULATION PROTEIN TEL2 HOMOLOG"/>
    <property type="match status" value="1"/>
</dbReference>
<sequence>MTGVWLVKTSPDTVSSMMRCMSSNISVTLLEDDLLGDRDLAVVNEEYMHPLKDEVCDDLQNIATKDISTKEIENDLLGAHSKGQEKLNNFIQERFIAPEPRQVKFQDPLPKKKTFTFASLYEVKHKDSKQKCIEKSIKVDRKIIQRLITAYESGRHVNLLEVMMHELSTVPLALAETYGRLRSGSKPDLAKILTSGYNVQRA</sequence>
<proteinExistence type="predicted"/>
<evidence type="ECO:0000313" key="2">
    <source>
        <dbReference type="Proteomes" id="UP001286313"/>
    </source>
</evidence>
<protein>
    <submittedName>
        <fullName evidence="1">Uncharacterized protein</fullName>
    </submittedName>
</protein>